<dbReference type="Pfam" id="PF03600">
    <property type="entry name" value="CitMHS"/>
    <property type="match status" value="1"/>
</dbReference>
<evidence type="ECO:0000256" key="1">
    <source>
        <dbReference type="ARBA" id="ARBA00004141"/>
    </source>
</evidence>
<dbReference type="EMBL" id="PIPK01000001">
    <property type="protein sequence ID" value="RUO28257.1"/>
    <property type="molecule type" value="Genomic_DNA"/>
</dbReference>
<dbReference type="AlphaFoldDB" id="A0A327X3U9"/>
<dbReference type="RefSeq" id="WP_111567913.1">
    <property type="nucleotide sequence ID" value="NZ_PIPK01000001.1"/>
</dbReference>
<protein>
    <submittedName>
        <fullName evidence="8 9">Transporter</fullName>
    </submittedName>
</protein>
<dbReference type="GO" id="GO:0055085">
    <property type="term" value="P:transmembrane transport"/>
    <property type="evidence" value="ECO:0007669"/>
    <property type="project" value="InterPro"/>
</dbReference>
<feature type="transmembrane region" description="Helical" evidence="6">
    <location>
        <begin position="169"/>
        <end position="193"/>
    </location>
</feature>
<proteinExistence type="predicted"/>
<evidence type="ECO:0000256" key="4">
    <source>
        <dbReference type="ARBA" id="ARBA00022989"/>
    </source>
</evidence>
<reference evidence="9 11" key="1">
    <citation type="journal article" date="2018" name="Front. Microbiol.">
        <title>Genome-Based Analysis Reveals the Taxonomy and Diversity of the Family Idiomarinaceae.</title>
        <authorList>
            <person name="Liu Y."/>
            <person name="Lai Q."/>
            <person name="Shao Z."/>
        </authorList>
    </citation>
    <scope>NUCLEOTIDE SEQUENCE [LARGE SCALE GENOMIC DNA]</scope>
    <source>
        <strain evidence="9 11">CF12-14</strain>
    </source>
</reference>
<keyword evidence="4 6" id="KW-1133">Transmembrane helix</keyword>
<evidence type="ECO:0000256" key="2">
    <source>
        <dbReference type="ARBA" id="ARBA00022448"/>
    </source>
</evidence>
<name>A0A327X3U9_9GAMM</name>
<dbReference type="InterPro" id="IPR004680">
    <property type="entry name" value="Cit_transptr-like_dom"/>
</dbReference>
<feature type="transmembrane region" description="Helical" evidence="6">
    <location>
        <begin position="213"/>
        <end position="240"/>
    </location>
</feature>
<dbReference type="GO" id="GO:0016020">
    <property type="term" value="C:membrane"/>
    <property type="evidence" value="ECO:0007669"/>
    <property type="project" value="UniProtKB-SubCell"/>
</dbReference>
<dbReference type="Proteomes" id="UP000287865">
    <property type="component" value="Unassembled WGS sequence"/>
</dbReference>
<evidence type="ECO:0000256" key="3">
    <source>
        <dbReference type="ARBA" id="ARBA00022692"/>
    </source>
</evidence>
<dbReference type="Proteomes" id="UP000249203">
    <property type="component" value="Unassembled WGS sequence"/>
</dbReference>
<feature type="transmembrane region" description="Helical" evidence="6">
    <location>
        <begin position="317"/>
        <end position="340"/>
    </location>
</feature>
<feature type="transmembrane region" description="Helical" evidence="6">
    <location>
        <begin position="252"/>
        <end position="271"/>
    </location>
</feature>
<dbReference type="PANTHER" id="PTHR43568:SF1">
    <property type="entry name" value="P PROTEIN"/>
    <property type="match status" value="1"/>
</dbReference>
<dbReference type="InterPro" id="IPR051475">
    <property type="entry name" value="Diverse_Ion_Transporter"/>
</dbReference>
<accession>A0A327X3U9</accession>
<evidence type="ECO:0000313" key="11">
    <source>
        <dbReference type="Proteomes" id="UP000287865"/>
    </source>
</evidence>
<sequence>MLLTRTPYIRQLLARVHEDRLLLVLLLALPVLLWLVPSNVVSLFHLVEWHTVTALAGLMVLSRGLEDSGYLARLAAWLLGHQHSQRVLAFILVVFAALLSAVITNDVALFVLIPICLSLARISDIKLGRLVIFLALAVNAGSAMSPVGNPQNLLLWQASGMTFIEFTRMMLPLAAPLTLFIGLLALLAFPAAPLNFTAAGTSPRHATLFRWSLFGYVPMIIAIELGVGPVAAICVCALYALRARTVLRSIDWWLLLIFVLMFIDLGLLAQLDSMQHLAQWLITLPGEALSAGALLSQGMSNVPAAIFLQNFTQDWRGLSWGVTVGGFGFAIGSLANLIALRLARQPNMWLAFHLWSVPLFLISLAFAAWLLH</sequence>
<evidence type="ECO:0000313" key="8">
    <source>
        <dbReference type="EMBL" id="RAK01411.1"/>
    </source>
</evidence>
<keyword evidence="5 6" id="KW-0472">Membrane</keyword>
<feature type="transmembrane region" description="Helical" evidence="6">
    <location>
        <begin position="352"/>
        <end position="371"/>
    </location>
</feature>
<dbReference type="OrthoDB" id="9809303at2"/>
<keyword evidence="11" id="KW-1185">Reference proteome</keyword>
<evidence type="ECO:0000256" key="5">
    <source>
        <dbReference type="ARBA" id="ARBA00023136"/>
    </source>
</evidence>
<dbReference type="PANTHER" id="PTHR43568">
    <property type="entry name" value="P PROTEIN"/>
    <property type="match status" value="1"/>
</dbReference>
<reference evidence="8 10" key="2">
    <citation type="submission" date="2018-06" db="EMBL/GenBank/DDBJ databases">
        <title>Genomic Encyclopedia of Type Strains, Phase III (KMG-III): the genomes of soil and plant-associated and newly described type strains.</title>
        <authorList>
            <person name="Whitman W."/>
        </authorList>
    </citation>
    <scope>NUCLEOTIDE SEQUENCE [LARGE SCALE GENOMIC DNA]</scope>
    <source>
        <strain evidence="8 10">CGMCC 1.15366</strain>
    </source>
</reference>
<dbReference type="EMBL" id="QLMD01000001">
    <property type="protein sequence ID" value="RAK01411.1"/>
    <property type="molecule type" value="Genomic_DNA"/>
</dbReference>
<comment type="subcellular location">
    <subcellularLocation>
        <location evidence="1">Membrane</location>
        <topology evidence="1">Multi-pass membrane protein</topology>
    </subcellularLocation>
</comment>
<feature type="transmembrane region" description="Helical" evidence="6">
    <location>
        <begin position="87"/>
        <end position="115"/>
    </location>
</feature>
<evidence type="ECO:0000259" key="7">
    <source>
        <dbReference type="Pfam" id="PF03600"/>
    </source>
</evidence>
<evidence type="ECO:0000313" key="10">
    <source>
        <dbReference type="Proteomes" id="UP000249203"/>
    </source>
</evidence>
<feature type="domain" description="Citrate transporter-like" evidence="7">
    <location>
        <begin position="24"/>
        <end position="306"/>
    </location>
</feature>
<keyword evidence="3 6" id="KW-0812">Transmembrane</keyword>
<keyword evidence="2" id="KW-0813">Transport</keyword>
<feature type="transmembrane region" description="Helical" evidence="6">
    <location>
        <begin position="21"/>
        <end position="37"/>
    </location>
</feature>
<gene>
    <name evidence="8" type="ORF">B0I24_10134</name>
    <name evidence="9" type="ORF">CWE07_00155</name>
</gene>
<evidence type="ECO:0000313" key="9">
    <source>
        <dbReference type="EMBL" id="RUO28257.1"/>
    </source>
</evidence>
<organism evidence="8 10">
    <name type="scientific">Aliidiomarina maris</name>
    <dbReference type="NCBI Taxonomy" id="531312"/>
    <lineage>
        <taxon>Bacteria</taxon>
        <taxon>Pseudomonadati</taxon>
        <taxon>Pseudomonadota</taxon>
        <taxon>Gammaproteobacteria</taxon>
        <taxon>Alteromonadales</taxon>
        <taxon>Idiomarinaceae</taxon>
        <taxon>Aliidiomarina</taxon>
    </lineage>
</organism>
<comment type="caution">
    <text evidence="8">The sequence shown here is derived from an EMBL/GenBank/DDBJ whole genome shotgun (WGS) entry which is preliminary data.</text>
</comment>
<evidence type="ECO:0000256" key="6">
    <source>
        <dbReference type="SAM" id="Phobius"/>
    </source>
</evidence>